<evidence type="ECO:0000256" key="1">
    <source>
        <dbReference type="SAM" id="MobiDB-lite"/>
    </source>
</evidence>
<dbReference type="SUPFAM" id="SSF56574">
    <property type="entry name" value="Serpins"/>
    <property type="match status" value="1"/>
</dbReference>
<reference evidence="2 3" key="1">
    <citation type="submission" date="2023-08" db="EMBL/GenBank/DDBJ databases">
        <title>A Necator americanus chromosomal reference genome.</title>
        <authorList>
            <person name="Ilik V."/>
            <person name="Petrzelkova K.J."/>
            <person name="Pardy F."/>
            <person name="Fuh T."/>
            <person name="Niatou-Singa F.S."/>
            <person name="Gouil Q."/>
            <person name="Baker L."/>
            <person name="Ritchie M.E."/>
            <person name="Jex A.R."/>
            <person name="Gazzola D."/>
            <person name="Li H."/>
            <person name="Toshio Fujiwara R."/>
            <person name="Zhan B."/>
            <person name="Aroian R.V."/>
            <person name="Pafco B."/>
            <person name="Schwarz E.M."/>
        </authorList>
    </citation>
    <scope>NUCLEOTIDE SEQUENCE [LARGE SCALE GENOMIC DNA]</scope>
    <source>
        <strain evidence="2 3">Aroian</strain>
        <tissue evidence="2">Whole animal</tissue>
    </source>
</reference>
<dbReference type="Proteomes" id="UP001303046">
    <property type="component" value="Unassembled WGS sequence"/>
</dbReference>
<dbReference type="InterPro" id="IPR036186">
    <property type="entry name" value="Serpin_sf"/>
</dbReference>
<feature type="region of interest" description="Disordered" evidence="1">
    <location>
        <begin position="463"/>
        <end position="492"/>
    </location>
</feature>
<protein>
    <recommendedName>
        <fullName evidence="4">Serpin domain-containing protein</fullName>
    </recommendedName>
</protein>
<gene>
    <name evidence="2" type="primary">Necator_chrIII.g10577</name>
    <name evidence="2" type="ORF">RB195_009812</name>
</gene>
<sequence length="520" mass="58943">MSGNTTPGLHVASSGERQRSFINKKFLEKEPVPQRYGSLERTPKKKVKCLPLRMLRGKRHHERESRRRLRGEPVPFLERWIMTILCDHDLSEEKTMNQVFAPIPTNCALYAVTEAISKKKRDLLREDYQFNTNWERELRKSLTSHSTLPPSAMFAFVKIVVDDDEKTVVSKGFMTKMKELTQNDTVLACNPQRTKQLLRALTGGAVDGPRSSHGFSSVYATAGLKARWCGKATPASPFAFASTYSIKRKHPCIQLETEAKVIHMYECEVWEIPTMATETVFNLVLIRPTFIGELLRLKRRLTGEDLTDILNGLARAKSNVYKLLIPILSIVSQENLLSVWLQNSVHSSRENSVIPPINAIWSVAKLSIGLDGIGVKDLKLGVLPLLPTSFRKYRREDALVLHHTPVAASFDSSFIFVISQNGKAPLLAGCYAGNPNPPRSAFSIECPAEIMKKPPIKVIKKPKPKMTKRQKRVQKIRRSRLERKRRSERGASNCLSRLQSSMISYNASIHFNLSNNFYLY</sequence>
<comment type="caution">
    <text evidence="2">The sequence shown here is derived from an EMBL/GenBank/DDBJ whole genome shotgun (WGS) entry which is preliminary data.</text>
</comment>
<organism evidence="2 3">
    <name type="scientific">Necator americanus</name>
    <name type="common">Human hookworm</name>
    <dbReference type="NCBI Taxonomy" id="51031"/>
    <lineage>
        <taxon>Eukaryota</taxon>
        <taxon>Metazoa</taxon>
        <taxon>Ecdysozoa</taxon>
        <taxon>Nematoda</taxon>
        <taxon>Chromadorea</taxon>
        <taxon>Rhabditida</taxon>
        <taxon>Rhabditina</taxon>
        <taxon>Rhabditomorpha</taxon>
        <taxon>Strongyloidea</taxon>
        <taxon>Ancylostomatidae</taxon>
        <taxon>Bunostominae</taxon>
        <taxon>Necator</taxon>
    </lineage>
</organism>
<evidence type="ECO:0008006" key="4">
    <source>
        <dbReference type="Google" id="ProtNLM"/>
    </source>
</evidence>
<dbReference type="EMBL" id="JAVFWL010000003">
    <property type="protein sequence ID" value="KAK6742170.1"/>
    <property type="molecule type" value="Genomic_DNA"/>
</dbReference>
<evidence type="ECO:0000313" key="2">
    <source>
        <dbReference type="EMBL" id="KAK6742170.1"/>
    </source>
</evidence>
<keyword evidence="3" id="KW-1185">Reference proteome</keyword>
<accession>A0ABR1CXG8</accession>
<feature type="compositionally biased region" description="Basic residues" evidence="1">
    <location>
        <begin position="463"/>
        <end position="487"/>
    </location>
</feature>
<proteinExistence type="predicted"/>
<evidence type="ECO:0000313" key="3">
    <source>
        <dbReference type="Proteomes" id="UP001303046"/>
    </source>
</evidence>
<name>A0ABR1CXG8_NECAM</name>